<dbReference type="InterPro" id="IPR050366">
    <property type="entry name" value="BP-dependent_transpt_permease"/>
</dbReference>
<evidence type="ECO:0000256" key="3">
    <source>
        <dbReference type="ARBA" id="ARBA00022475"/>
    </source>
</evidence>
<dbReference type="EMBL" id="CP060724">
    <property type="protein sequence ID" value="QNN76091.1"/>
    <property type="molecule type" value="Genomic_DNA"/>
</dbReference>
<keyword evidence="6 7" id="KW-0472">Membrane</keyword>
<dbReference type="CDD" id="cd06261">
    <property type="entry name" value="TM_PBP2"/>
    <property type="match status" value="1"/>
</dbReference>
<keyword evidence="3" id="KW-1003">Cell membrane</keyword>
<feature type="transmembrane region" description="Helical" evidence="7">
    <location>
        <begin position="117"/>
        <end position="141"/>
    </location>
</feature>
<feature type="transmembrane region" description="Helical" evidence="7">
    <location>
        <begin position="153"/>
        <end position="172"/>
    </location>
</feature>
<dbReference type="Pfam" id="PF00528">
    <property type="entry name" value="BPD_transp_1"/>
    <property type="match status" value="1"/>
</dbReference>
<evidence type="ECO:0000256" key="1">
    <source>
        <dbReference type="ARBA" id="ARBA00004651"/>
    </source>
</evidence>
<keyword evidence="5 7" id="KW-1133">Transmembrane helix</keyword>
<evidence type="ECO:0000256" key="4">
    <source>
        <dbReference type="ARBA" id="ARBA00022692"/>
    </source>
</evidence>
<dbReference type="GO" id="GO:0005886">
    <property type="term" value="C:plasma membrane"/>
    <property type="evidence" value="ECO:0007669"/>
    <property type="project" value="UniProtKB-SubCell"/>
</dbReference>
<dbReference type="PANTHER" id="PTHR43386:SF1">
    <property type="entry name" value="D,D-DIPEPTIDE TRANSPORT SYSTEM PERMEASE PROTEIN DDPC-RELATED"/>
    <property type="match status" value="1"/>
</dbReference>
<evidence type="ECO:0000313" key="9">
    <source>
        <dbReference type="EMBL" id="QNN76091.1"/>
    </source>
</evidence>
<feature type="transmembrane region" description="Helical" evidence="7">
    <location>
        <begin position="285"/>
        <end position="305"/>
    </location>
</feature>
<name>A0A7G9T7L6_9LACO</name>
<keyword evidence="4 7" id="KW-0812">Transmembrane</keyword>
<feature type="domain" description="ABC transmembrane type-1" evidence="8">
    <location>
        <begin position="113"/>
        <end position="305"/>
    </location>
</feature>
<dbReference type="InterPro" id="IPR000515">
    <property type="entry name" value="MetI-like"/>
</dbReference>
<dbReference type="InterPro" id="IPR035906">
    <property type="entry name" value="MetI-like_sf"/>
</dbReference>
<evidence type="ECO:0000256" key="2">
    <source>
        <dbReference type="ARBA" id="ARBA00022448"/>
    </source>
</evidence>
<gene>
    <name evidence="9" type="ORF">H9L19_04660</name>
</gene>
<evidence type="ECO:0000259" key="8">
    <source>
        <dbReference type="PROSITE" id="PS50928"/>
    </source>
</evidence>
<keyword evidence="2 7" id="KW-0813">Transport</keyword>
<protein>
    <submittedName>
        <fullName evidence="9">ABC transporter permease</fullName>
    </submittedName>
</protein>
<dbReference type="GO" id="GO:0055085">
    <property type="term" value="P:transmembrane transport"/>
    <property type="evidence" value="ECO:0007669"/>
    <property type="project" value="InterPro"/>
</dbReference>
<dbReference type="PROSITE" id="PS50928">
    <property type="entry name" value="ABC_TM1"/>
    <property type="match status" value="1"/>
</dbReference>
<feature type="transmembrane region" description="Helical" evidence="7">
    <location>
        <begin position="51"/>
        <end position="72"/>
    </location>
</feature>
<evidence type="ECO:0000256" key="7">
    <source>
        <dbReference type="RuleBase" id="RU363032"/>
    </source>
</evidence>
<keyword evidence="10" id="KW-1185">Reference proteome</keyword>
<dbReference type="Gene3D" id="1.10.3720.10">
    <property type="entry name" value="MetI-like"/>
    <property type="match status" value="1"/>
</dbReference>
<dbReference type="SUPFAM" id="SSF161098">
    <property type="entry name" value="MetI-like"/>
    <property type="match status" value="1"/>
</dbReference>
<dbReference type="PANTHER" id="PTHR43386">
    <property type="entry name" value="OLIGOPEPTIDE TRANSPORT SYSTEM PERMEASE PROTEIN APPC"/>
    <property type="match status" value="1"/>
</dbReference>
<sequence>MNSDQLNDTPIVSQTHSDEVIEEIKLIDADDALQPSLYQALKRELIHDQGAQFAAILLVVLTLVIFVAAIFIKPADFIDVHILEQYKAPFVDGHFLGTDNGGHDILKMVIVAARNSLTIGFLVTVAILVLGTAGGLITGYFGGKFDGIFMRVIDFMTILPVMMIIIVLVTLIPHYNMWPLIIIISALGWFNTVRLVRARTLVEANRDYVSASKTSGTSDIKIIFREIFPNLSSLIIAESTLMFAGNVGLETSLSFLGFGLPAGTPSLGTLLNYATDPETMTDKPWVWVPAAVIIIVYTILIMIIGQALRRVADQRQALG</sequence>
<reference evidence="9 10" key="1">
    <citation type="submission" date="2020-08" db="EMBL/GenBank/DDBJ databases">
        <title>Genome sequence of Weissella diestrammenae KACC 16890T.</title>
        <authorList>
            <person name="Hyun D.-W."/>
            <person name="Bae J.-W."/>
        </authorList>
    </citation>
    <scope>NUCLEOTIDE SEQUENCE [LARGE SCALE GENOMIC DNA]</scope>
    <source>
        <strain evidence="9 10">KACC 16890</strain>
    </source>
</reference>
<dbReference type="KEGG" id="wdi:H9L19_04660"/>
<comment type="subcellular location">
    <subcellularLocation>
        <location evidence="1 7">Cell membrane</location>
        <topology evidence="1 7">Multi-pass membrane protein</topology>
    </subcellularLocation>
</comment>
<dbReference type="AlphaFoldDB" id="A0A7G9T7L6"/>
<organism evidence="9 10">
    <name type="scientific">Weissella diestrammenae</name>
    <dbReference type="NCBI Taxonomy" id="1162633"/>
    <lineage>
        <taxon>Bacteria</taxon>
        <taxon>Bacillati</taxon>
        <taxon>Bacillota</taxon>
        <taxon>Bacilli</taxon>
        <taxon>Lactobacillales</taxon>
        <taxon>Lactobacillaceae</taxon>
        <taxon>Weissella</taxon>
    </lineage>
</organism>
<dbReference type="Proteomes" id="UP000515800">
    <property type="component" value="Chromosome"/>
</dbReference>
<accession>A0A7G9T7L6</accession>
<comment type="similarity">
    <text evidence="7">Belongs to the binding-protein-dependent transport system permease family.</text>
</comment>
<evidence type="ECO:0000256" key="5">
    <source>
        <dbReference type="ARBA" id="ARBA00022989"/>
    </source>
</evidence>
<evidence type="ECO:0000256" key="6">
    <source>
        <dbReference type="ARBA" id="ARBA00023136"/>
    </source>
</evidence>
<evidence type="ECO:0000313" key="10">
    <source>
        <dbReference type="Proteomes" id="UP000515800"/>
    </source>
</evidence>
<proteinExistence type="inferred from homology"/>